<dbReference type="SUPFAM" id="SSF140731">
    <property type="entry name" value="PA2201 C-terminal domain-like"/>
    <property type="match status" value="1"/>
</dbReference>
<proteinExistence type="predicted"/>
<feature type="domain" description="PoNi N-terminal" evidence="1">
    <location>
        <begin position="11"/>
        <end position="130"/>
    </location>
</feature>
<protein>
    <recommendedName>
        <fullName evidence="5">PoNi C-terminal domain-containing protein</fullName>
    </recommendedName>
</protein>
<sequence>MNEQEFEERKRDIFIIEAAYDEYLKVQHQLFSYPDYAEDRNVIIATRGSKEKARSFSFSRARQMIEFAWVMYSCGLPIEEIHSKVIYAFDDLERHLAVYPDDTFKLWEPDAYYFCMLLISWTVLFNMPERLPLIASFISQDEEDGLDPFIAVLFHSLGIRNFSGANAPLQHPKPYVILYESLREDRAGQAKAMGKYLKAWYKGKSIKNCYWHGRHEGRVPENHLGYWAFEKGMLTVLNNLDDSSFRDMNYYPRDLIDYSRKHGWIEEFKKAVTEWKTT</sequence>
<keyword evidence="4" id="KW-1185">Reference proteome</keyword>
<dbReference type="RefSeq" id="WP_072695987.1">
    <property type="nucleotide sequence ID" value="NZ_FRDI01000002.1"/>
</dbReference>
<dbReference type="Pfam" id="PF08928">
    <property type="entry name" value="PoNi_N"/>
    <property type="match status" value="1"/>
</dbReference>
<dbReference type="AlphaFoldDB" id="A0A1M7S0X9"/>
<feature type="domain" description="PoNi C-terminal" evidence="2">
    <location>
        <begin position="165"/>
        <end position="255"/>
    </location>
</feature>
<accession>A0A1M7S0X9</accession>
<evidence type="ECO:0000313" key="4">
    <source>
        <dbReference type="Proteomes" id="UP000186469"/>
    </source>
</evidence>
<name>A0A1M7S0X9_9BACT</name>
<dbReference type="Pfam" id="PF08929">
    <property type="entry name" value="PoNi_C"/>
    <property type="match status" value="1"/>
</dbReference>
<evidence type="ECO:0000259" key="1">
    <source>
        <dbReference type="Pfam" id="PF08928"/>
    </source>
</evidence>
<dbReference type="Gene3D" id="1.10.3920.10">
    <property type="entry name" value="PA2201 C-terminal domain-like"/>
    <property type="match status" value="1"/>
</dbReference>
<dbReference type="EMBL" id="FRDI01000002">
    <property type="protein sequence ID" value="SHN52055.1"/>
    <property type="molecule type" value="Genomic_DNA"/>
</dbReference>
<evidence type="ECO:0000259" key="2">
    <source>
        <dbReference type="Pfam" id="PF08929"/>
    </source>
</evidence>
<dbReference type="Proteomes" id="UP000186469">
    <property type="component" value="Unassembled WGS sequence"/>
</dbReference>
<reference evidence="3 4" key="1">
    <citation type="submission" date="2016-12" db="EMBL/GenBank/DDBJ databases">
        <authorList>
            <person name="Song W.-J."/>
            <person name="Kurnit D.M."/>
        </authorList>
    </citation>
    <scope>NUCLEOTIDE SEQUENCE [LARGE SCALE GENOMIC DNA]</scope>
    <source>
        <strain evidence="3 4">DSM 11393</strain>
    </source>
</reference>
<dbReference type="InterPro" id="IPR028983">
    <property type="entry name" value="PA2201-like_C"/>
</dbReference>
<dbReference type="InterPro" id="IPR015025">
    <property type="entry name" value="PoNi_C"/>
</dbReference>
<dbReference type="STRING" id="1121455.SAMN02745728_00415"/>
<evidence type="ECO:0000313" key="3">
    <source>
        <dbReference type="EMBL" id="SHN52055.1"/>
    </source>
</evidence>
<gene>
    <name evidence="3" type="ORF">SAMN02745728_00415</name>
</gene>
<organism evidence="3 4">
    <name type="scientific">Desulfovibrio litoralis DSM 11393</name>
    <dbReference type="NCBI Taxonomy" id="1121455"/>
    <lineage>
        <taxon>Bacteria</taxon>
        <taxon>Pseudomonadati</taxon>
        <taxon>Thermodesulfobacteriota</taxon>
        <taxon>Desulfovibrionia</taxon>
        <taxon>Desulfovibrionales</taxon>
        <taxon>Desulfovibrionaceae</taxon>
        <taxon>Desulfovibrio</taxon>
    </lineage>
</organism>
<evidence type="ECO:0008006" key="5">
    <source>
        <dbReference type="Google" id="ProtNLM"/>
    </source>
</evidence>
<dbReference type="OrthoDB" id="6058444at2"/>
<dbReference type="InterPro" id="IPR015024">
    <property type="entry name" value="PoNi_N"/>
</dbReference>